<keyword evidence="2" id="KW-0812">Transmembrane</keyword>
<dbReference type="Gene3D" id="1.25.10.10">
    <property type="entry name" value="Leucine-rich Repeat Variant"/>
    <property type="match status" value="2"/>
</dbReference>
<dbReference type="EMBL" id="JAHBMH010000073">
    <property type="protein sequence ID" value="KAK1933206.1"/>
    <property type="molecule type" value="Genomic_DNA"/>
</dbReference>
<name>A0AAD9G7E5_BABDI</name>
<dbReference type="GO" id="GO:0048487">
    <property type="term" value="F:beta-tubulin binding"/>
    <property type="evidence" value="ECO:0007669"/>
    <property type="project" value="InterPro"/>
</dbReference>
<feature type="repeat" description="HEAT" evidence="1">
    <location>
        <begin position="521"/>
        <end position="558"/>
    </location>
</feature>
<dbReference type="GO" id="GO:0007021">
    <property type="term" value="P:tubulin complex assembly"/>
    <property type="evidence" value="ECO:0007669"/>
    <property type="project" value="InterPro"/>
</dbReference>
<keyword evidence="2" id="KW-1133">Transmembrane helix</keyword>
<comment type="caution">
    <text evidence="4">The sequence shown here is derived from an EMBL/GenBank/DDBJ whole genome shotgun (WGS) entry which is preliminary data.</text>
</comment>
<dbReference type="InterPro" id="IPR058033">
    <property type="entry name" value="ARM_TBCD_2nd"/>
</dbReference>
<dbReference type="PANTHER" id="PTHR12658:SF0">
    <property type="entry name" value="TUBULIN-SPECIFIC CHAPERONE D"/>
    <property type="match status" value="1"/>
</dbReference>
<dbReference type="PROSITE" id="PS50077">
    <property type="entry name" value="HEAT_REPEAT"/>
    <property type="match status" value="1"/>
</dbReference>
<evidence type="ECO:0000256" key="2">
    <source>
        <dbReference type="SAM" id="Phobius"/>
    </source>
</evidence>
<dbReference type="PANTHER" id="PTHR12658">
    <property type="entry name" value="BETA-TUBULIN COFACTOR D"/>
    <property type="match status" value="1"/>
</dbReference>
<evidence type="ECO:0000256" key="1">
    <source>
        <dbReference type="PROSITE-ProRule" id="PRU00103"/>
    </source>
</evidence>
<dbReference type="Pfam" id="PF23579">
    <property type="entry name" value="ARM_TBCD"/>
    <property type="match status" value="1"/>
</dbReference>
<feature type="transmembrane region" description="Helical" evidence="2">
    <location>
        <begin position="1294"/>
        <end position="1320"/>
    </location>
</feature>
<sequence>MEFDHVQHTLDISSDSEDAAKQVHELCVRCRRLIFGLSNIQTSSECVAGYGSSGVSVITKENGSNIGSHHAFKDSESGALPSDGTFRNQVDVDITSDGVSSDDSGSAKLLSSVVGMVAAIEAITGRYMNQPTLLYPHIESLVVEPFDLLRRFIELPLEDIYTILMVQDEGSHRNVLIALEHLCYHIYNISKVVGLRRIIACAPNEVRFLVPATVFIEYMQLKPRECSSLKYDSKRWCLDYVFLAWLSLLVYTPFDLGTIWRDDLRETITLQGRIIAATTHYLSQSTKARDAAAIVLSRLYSRPDVSDIELSAFMDYCTGVLTHATKDEASSSHITINTSGLTRDTVMETFDSHRTSGRITDSDDTSGLNNDDLFATPPGSSGKVESAGCSDNIKDVECSNKGAIYSNVALSNHSILNDHSQIGVLTVLKQMLKRMSTDDLKNHIPHISRCLLDTNWKPSSSACRKLKASCLGRLAVHLLPSQYFCQRYRRMCRRLIEDATNIAQSPPVMDAFEIDERIECILEHLLSLLVDNDIRVRWASAKSIGRISVKLPMQFNDQIVEHILQIIYLQYDSGRMCFVKGEASVHGGCLALAEIIRNGILIPSMLGRVLDCVVLTLGFDVWRGKGSAGTAVRDASCYICWAVVRSFASSLLQPSHLIPMSKELVNMALFDISINCRRAAGAAIQELVGRVGNIPHGLDLIVLADYYSVANRRNAFLNVSFEISKLGFYTLSMIDNLLKTKLHHPDITTRRLAAAALGKISLALVDSPNGQLITRNGCPVYLELVECCMATVTSSTLGVMHGSLCALIQLLSGLIKHGELIAVKFGGITEIPMIFERKRLFRLKGGTIIREAICNLIKFICRHSLVNACLSISATELDVYKVILKDCIRNFTLDVQVAAAEALDDFLCVLFRENPADTLAFIEYLLKSLHNQQDHIAARKGYALALGSVPLHLVGCFIDPVMSSLCDALLSNYDHPDIKDAQTRQHIVISLIRLIGRISNVSLPAGLIDRLVAALEFGCNDFEIDSRGDVGSWVREVSIEAIAYMHHLRNFNSSGEGCCVVFDNLHSGHVLRLVKCLIGACLERMDNTRSRATFLFTNMFRSTFYFKVDWIWQRVFYGHCYEYDIARFGILPEETLDMRCIIDNVYRNVTKCDDICSTQRYSIGAIDPQNGDTCSDSRCKPIEHVDCDPNRCISVDADKVSDMYYLNGSTREPASGSLCNPNPPVGILPHELVVLSSIAQNISWSIENSYNVQEILENVLSDSTTDHAALAKSQSNASLRLPGYSLSPQCFEHFLWLLYIPSFSFIVVTALVQVLGGIILQQSWKGRSLEQVVVDFIHDHSNLEAFTTWGEFVTLKDLVMQHVLEIYRIALAKKNCRMCIRVVSCVRILVSHGVISHSPEFIGLLSAEPRVATNYSYLKCIVKCLQAFATAASDQEIVRCVLRSLLGFLDHQYPTLRYFAQSSLVLVFNDCSVTYSRETLNLSLDALVSSVLEEHADCVATIDRLKGILNL</sequence>
<organism evidence="4 5">
    <name type="scientific">Babesia divergens</name>
    <dbReference type="NCBI Taxonomy" id="32595"/>
    <lineage>
        <taxon>Eukaryota</taxon>
        <taxon>Sar</taxon>
        <taxon>Alveolata</taxon>
        <taxon>Apicomplexa</taxon>
        <taxon>Aconoidasida</taxon>
        <taxon>Piroplasmida</taxon>
        <taxon>Babesiidae</taxon>
        <taxon>Babesia</taxon>
    </lineage>
</organism>
<evidence type="ECO:0000259" key="3">
    <source>
        <dbReference type="Pfam" id="PF25767"/>
    </source>
</evidence>
<gene>
    <name evidence="4" type="ORF">X943_002690</name>
</gene>
<dbReference type="SUPFAM" id="SSF48371">
    <property type="entry name" value="ARM repeat"/>
    <property type="match status" value="2"/>
</dbReference>
<feature type="domain" description="Tubulin-folding cofactor D ARM repeats" evidence="3">
    <location>
        <begin position="508"/>
        <end position="698"/>
    </location>
</feature>
<keyword evidence="5" id="KW-1185">Reference proteome</keyword>
<dbReference type="GO" id="GO:0005096">
    <property type="term" value="F:GTPase activator activity"/>
    <property type="evidence" value="ECO:0007669"/>
    <property type="project" value="InterPro"/>
</dbReference>
<accession>A0AAD9G7E5</accession>
<dbReference type="InterPro" id="IPR033162">
    <property type="entry name" value="TBCD"/>
</dbReference>
<keyword evidence="2" id="KW-0472">Membrane</keyword>
<protein>
    <recommendedName>
        <fullName evidence="3">Tubulin-folding cofactor D ARM repeats domain-containing protein</fullName>
    </recommendedName>
</protein>
<dbReference type="InterPro" id="IPR016024">
    <property type="entry name" value="ARM-type_fold"/>
</dbReference>
<dbReference type="GO" id="GO:0000226">
    <property type="term" value="P:microtubule cytoskeleton organization"/>
    <property type="evidence" value="ECO:0007669"/>
    <property type="project" value="TreeGrafter"/>
</dbReference>
<dbReference type="Pfam" id="PF25767">
    <property type="entry name" value="ARM_TBCD_2nd"/>
    <property type="match status" value="1"/>
</dbReference>
<evidence type="ECO:0000313" key="5">
    <source>
        <dbReference type="Proteomes" id="UP001195914"/>
    </source>
</evidence>
<dbReference type="InterPro" id="IPR011989">
    <property type="entry name" value="ARM-like"/>
</dbReference>
<proteinExistence type="predicted"/>
<dbReference type="GO" id="GO:0007023">
    <property type="term" value="P:post-chaperonin tubulin folding pathway"/>
    <property type="evidence" value="ECO:0007669"/>
    <property type="project" value="InterPro"/>
</dbReference>
<dbReference type="Proteomes" id="UP001195914">
    <property type="component" value="Unassembled WGS sequence"/>
</dbReference>
<evidence type="ECO:0000313" key="4">
    <source>
        <dbReference type="EMBL" id="KAK1933206.1"/>
    </source>
</evidence>
<reference evidence="4" key="1">
    <citation type="journal article" date="2014" name="Nucleic Acids Res.">
        <title>The evolutionary dynamics of variant antigen genes in Babesia reveal a history of genomic innovation underlying host-parasite interaction.</title>
        <authorList>
            <person name="Jackson A.P."/>
            <person name="Otto T.D."/>
            <person name="Darby A."/>
            <person name="Ramaprasad A."/>
            <person name="Xia D."/>
            <person name="Echaide I.E."/>
            <person name="Farber M."/>
            <person name="Gahlot S."/>
            <person name="Gamble J."/>
            <person name="Gupta D."/>
            <person name="Gupta Y."/>
            <person name="Jackson L."/>
            <person name="Malandrin L."/>
            <person name="Malas T.B."/>
            <person name="Moussa E."/>
            <person name="Nair M."/>
            <person name="Reid A.J."/>
            <person name="Sanders M."/>
            <person name="Sharma J."/>
            <person name="Tracey A."/>
            <person name="Quail M.A."/>
            <person name="Weir W."/>
            <person name="Wastling J.M."/>
            <person name="Hall N."/>
            <person name="Willadsen P."/>
            <person name="Lingelbach K."/>
            <person name="Shiels B."/>
            <person name="Tait A."/>
            <person name="Berriman M."/>
            <person name="Allred D.R."/>
            <person name="Pain A."/>
        </authorList>
    </citation>
    <scope>NUCLEOTIDE SEQUENCE</scope>
    <source>
        <strain evidence="4">1802A</strain>
    </source>
</reference>
<reference evidence="4" key="2">
    <citation type="submission" date="2021-05" db="EMBL/GenBank/DDBJ databases">
        <authorList>
            <person name="Pain A."/>
        </authorList>
    </citation>
    <scope>NUCLEOTIDE SEQUENCE</scope>
    <source>
        <strain evidence="4">1802A</strain>
    </source>
</reference>
<dbReference type="InterPro" id="IPR021133">
    <property type="entry name" value="HEAT_type_2"/>
</dbReference>